<organism evidence="1 3">
    <name type="scientific">Medicago truncatula</name>
    <name type="common">Barrel medic</name>
    <name type="synonym">Medicago tribuloides</name>
    <dbReference type="NCBI Taxonomy" id="3880"/>
    <lineage>
        <taxon>Eukaryota</taxon>
        <taxon>Viridiplantae</taxon>
        <taxon>Streptophyta</taxon>
        <taxon>Embryophyta</taxon>
        <taxon>Tracheophyta</taxon>
        <taxon>Spermatophyta</taxon>
        <taxon>Magnoliopsida</taxon>
        <taxon>eudicotyledons</taxon>
        <taxon>Gunneridae</taxon>
        <taxon>Pentapetalae</taxon>
        <taxon>rosids</taxon>
        <taxon>fabids</taxon>
        <taxon>Fabales</taxon>
        <taxon>Fabaceae</taxon>
        <taxon>Papilionoideae</taxon>
        <taxon>50 kb inversion clade</taxon>
        <taxon>NPAAA clade</taxon>
        <taxon>Hologalegina</taxon>
        <taxon>IRL clade</taxon>
        <taxon>Trifolieae</taxon>
        <taxon>Medicago</taxon>
    </lineage>
</organism>
<reference evidence="1 3" key="1">
    <citation type="journal article" date="2011" name="Nature">
        <title>The Medicago genome provides insight into the evolution of rhizobial symbioses.</title>
        <authorList>
            <person name="Young N.D."/>
            <person name="Debelle F."/>
            <person name="Oldroyd G.E."/>
            <person name="Geurts R."/>
            <person name="Cannon S.B."/>
            <person name="Udvardi M.K."/>
            <person name="Benedito V.A."/>
            <person name="Mayer K.F."/>
            <person name="Gouzy J."/>
            <person name="Schoof H."/>
            <person name="Van de Peer Y."/>
            <person name="Proost S."/>
            <person name="Cook D.R."/>
            <person name="Meyers B.C."/>
            <person name="Spannagl M."/>
            <person name="Cheung F."/>
            <person name="De Mita S."/>
            <person name="Krishnakumar V."/>
            <person name="Gundlach H."/>
            <person name="Zhou S."/>
            <person name="Mudge J."/>
            <person name="Bharti A.K."/>
            <person name="Murray J.D."/>
            <person name="Naoumkina M.A."/>
            <person name="Rosen B."/>
            <person name="Silverstein K.A."/>
            <person name="Tang H."/>
            <person name="Rombauts S."/>
            <person name="Zhao P.X."/>
            <person name="Zhou P."/>
            <person name="Barbe V."/>
            <person name="Bardou P."/>
            <person name="Bechner M."/>
            <person name="Bellec A."/>
            <person name="Berger A."/>
            <person name="Berges H."/>
            <person name="Bidwell S."/>
            <person name="Bisseling T."/>
            <person name="Choisne N."/>
            <person name="Couloux A."/>
            <person name="Denny R."/>
            <person name="Deshpande S."/>
            <person name="Dai X."/>
            <person name="Doyle J.J."/>
            <person name="Dudez A.M."/>
            <person name="Farmer A.D."/>
            <person name="Fouteau S."/>
            <person name="Franken C."/>
            <person name="Gibelin C."/>
            <person name="Gish J."/>
            <person name="Goldstein S."/>
            <person name="Gonzalez A.J."/>
            <person name="Green P.J."/>
            <person name="Hallab A."/>
            <person name="Hartog M."/>
            <person name="Hua A."/>
            <person name="Humphray S.J."/>
            <person name="Jeong D.H."/>
            <person name="Jing Y."/>
            <person name="Jocker A."/>
            <person name="Kenton S.M."/>
            <person name="Kim D.J."/>
            <person name="Klee K."/>
            <person name="Lai H."/>
            <person name="Lang C."/>
            <person name="Lin S."/>
            <person name="Macmil S.L."/>
            <person name="Magdelenat G."/>
            <person name="Matthews L."/>
            <person name="McCorrison J."/>
            <person name="Monaghan E.L."/>
            <person name="Mun J.H."/>
            <person name="Najar F.Z."/>
            <person name="Nicholson C."/>
            <person name="Noirot C."/>
            <person name="O'Bleness M."/>
            <person name="Paule C.R."/>
            <person name="Poulain J."/>
            <person name="Prion F."/>
            <person name="Qin B."/>
            <person name="Qu C."/>
            <person name="Retzel E.F."/>
            <person name="Riddle C."/>
            <person name="Sallet E."/>
            <person name="Samain S."/>
            <person name="Samson N."/>
            <person name="Sanders I."/>
            <person name="Saurat O."/>
            <person name="Scarpelli C."/>
            <person name="Schiex T."/>
            <person name="Segurens B."/>
            <person name="Severin A.J."/>
            <person name="Sherrier D.J."/>
            <person name="Shi R."/>
            <person name="Sims S."/>
            <person name="Singer S.R."/>
            <person name="Sinharoy S."/>
            <person name="Sterck L."/>
            <person name="Viollet A."/>
            <person name="Wang B.B."/>
            <person name="Wang K."/>
            <person name="Wang M."/>
            <person name="Wang X."/>
            <person name="Warfsmann J."/>
            <person name="Weissenbach J."/>
            <person name="White D.D."/>
            <person name="White J.D."/>
            <person name="Wiley G.B."/>
            <person name="Wincker P."/>
            <person name="Xing Y."/>
            <person name="Yang L."/>
            <person name="Yao Z."/>
            <person name="Ying F."/>
            <person name="Zhai J."/>
            <person name="Zhou L."/>
            <person name="Zuber A."/>
            <person name="Denarie J."/>
            <person name="Dixon R.A."/>
            <person name="May G.D."/>
            <person name="Schwartz D.C."/>
            <person name="Rogers J."/>
            <person name="Quetier F."/>
            <person name="Town C.D."/>
            <person name="Roe B.A."/>
        </authorList>
    </citation>
    <scope>NUCLEOTIDE SEQUENCE [LARGE SCALE GENOMIC DNA]</scope>
    <source>
        <strain evidence="1">A17</strain>
        <strain evidence="2 3">cv. Jemalong A17</strain>
    </source>
</reference>
<dbReference type="PaxDb" id="3880-AES75125"/>
<evidence type="ECO:0000313" key="2">
    <source>
        <dbReference type="EnsemblPlants" id="AES75125"/>
    </source>
</evidence>
<dbReference type="EnsemblPlants" id="AES75125">
    <property type="protein sequence ID" value="AES75125"/>
    <property type="gene ID" value="MTR_6g026760"/>
</dbReference>
<accession>G7KP61</accession>
<dbReference type="AlphaFoldDB" id="G7KP61"/>
<reference evidence="1 3" key="2">
    <citation type="journal article" date="2014" name="BMC Genomics">
        <title>An improved genome release (version Mt4.0) for the model legume Medicago truncatula.</title>
        <authorList>
            <person name="Tang H."/>
            <person name="Krishnakumar V."/>
            <person name="Bidwell S."/>
            <person name="Rosen B."/>
            <person name="Chan A."/>
            <person name="Zhou S."/>
            <person name="Gentzbittel L."/>
            <person name="Childs K.L."/>
            <person name="Yandell M."/>
            <person name="Gundlach H."/>
            <person name="Mayer K.F."/>
            <person name="Schwartz D.C."/>
            <person name="Town C.D."/>
        </authorList>
    </citation>
    <scope>GENOME REANNOTATION</scope>
    <source>
        <strain evidence="2 3">cv. Jemalong A17</strain>
    </source>
</reference>
<dbReference type="HOGENOM" id="CLU_2779709_0_0_1"/>
<dbReference type="EMBL" id="CM001222">
    <property type="protein sequence ID" value="AES75125.1"/>
    <property type="molecule type" value="Genomic_DNA"/>
</dbReference>
<reference evidence="2" key="3">
    <citation type="submission" date="2015-04" db="UniProtKB">
        <authorList>
            <consortium name="EnsemblPlants"/>
        </authorList>
    </citation>
    <scope>IDENTIFICATION</scope>
    <source>
        <strain evidence="2">cv. Jemalong A17</strain>
    </source>
</reference>
<proteinExistence type="predicted"/>
<name>G7KP61_MEDTR</name>
<protein>
    <submittedName>
        <fullName evidence="1 2">Uncharacterized protein</fullName>
    </submittedName>
</protein>
<evidence type="ECO:0000313" key="1">
    <source>
        <dbReference type="EMBL" id="AES75125.1"/>
    </source>
</evidence>
<evidence type="ECO:0000313" key="3">
    <source>
        <dbReference type="Proteomes" id="UP000002051"/>
    </source>
</evidence>
<gene>
    <name evidence="1" type="ordered locus">MTR_6g026760</name>
</gene>
<keyword evidence="3" id="KW-1185">Reference proteome</keyword>
<sequence length="69" mass="7973">MFIAEIIENFKDIILYGKEETTTLEEFQVALKTKELTKFKDMKVDEGGEGLNIIRGRSEHREKVKGVEV</sequence>
<dbReference type="Proteomes" id="UP000002051">
    <property type="component" value="Chromosome 6"/>
</dbReference>